<accession>C1F732</accession>
<dbReference type="InParanoid" id="C1F732"/>
<dbReference type="KEGG" id="aca:ACP_3502"/>
<feature type="transmembrane region" description="Helical" evidence="2">
    <location>
        <begin position="97"/>
        <end position="116"/>
    </location>
</feature>
<evidence type="ECO:0000313" key="4">
    <source>
        <dbReference type="Proteomes" id="UP000002207"/>
    </source>
</evidence>
<protein>
    <submittedName>
        <fullName evidence="3">Uncharacterized protein</fullName>
    </submittedName>
</protein>
<feature type="region of interest" description="Disordered" evidence="1">
    <location>
        <begin position="66"/>
        <end position="88"/>
    </location>
</feature>
<evidence type="ECO:0000313" key="3">
    <source>
        <dbReference type="EMBL" id="ACO31757.1"/>
    </source>
</evidence>
<keyword evidence="4" id="KW-1185">Reference proteome</keyword>
<name>C1F732_ACIC5</name>
<dbReference type="EMBL" id="CP001472">
    <property type="protein sequence ID" value="ACO31757.1"/>
    <property type="molecule type" value="Genomic_DNA"/>
</dbReference>
<proteinExistence type="predicted"/>
<dbReference type="HOGENOM" id="CLU_036287_0_0_0"/>
<reference evidence="3 4" key="1">
    <citation type="journal article" date="2009" name="Appl. Environ. Microbiol.">
        <title>Three genomes from the phylum Acidobacteria provide insight into the lifestyles of these microorganisms in soils.</title>
        <authorList>
            <person name="Ward N.L."/>
            <person name="Challacombe J.F."/>
            <person name="Janssen P.H."/>
            <person name="Henrissat B."/>
            <person name="Coutinho P.M."/>
            <person name="Wu M."/>
            <person name="Xie G."/>
            <person name="Haft D.H."/>
            <person name="Sait M."/>
            <person name="Badger J."/>
            <person name="Barabote R.D."/>
            <person name="Bradley B."/>
            <person name="Brettin T.S."/>
            <person name="Brinkac L.M."/>
            <person name="Bruce D."/>
            <person name="Creasy T."/>
            <person name="Daugherty S.C."/>
            <person name="Davidsen T.M."/>
            <person name="DeBoy R.T."/>
            <person name="Detter J.C."/>
            <person name="Dodson R.J."/>
            <person name="Durkin A.S."/>
            <person name="Ganapathy A."/>
            <person name="Gwinn-Giglio M."/>
            <person name="Han C.S."/>
            <person name="Khouri H."/>
            <person name="Kiss H."/>
            <person name="Kothari S.P."/>
            <person name="Madupu R."/>
            <person name="Nelson K.E."/>
            <person name="Nelson W.C."/>
            <person name="Paulsen I."/>
            <person name="Penn K."/>
            <person name="Ren Q."/>
            <person name="Rosovitz M.J."/>
            <person name="Selengut J.D."/>
            <person name="Shrivastava S."/>
            <person name="Sullivan S.A."/>
            <person name="Tapia R."/>
            <person name="Thompson L.S."/>
            <person name="Watkins K.L."/>
            <person name="Yang Q."/>
            <person name="Yu C."/>
            <person name="Zafar N."/>
            <person name="Zhou L."/>
            <person name="Kuske C.R."/>
        </authorList>
    </citation>
    <scope>NUCLEOTIDE SEQUENCE [LARGE SCALE GENOMIC DNA]</scope>
    <source>
        <strain evidence="4">ATCC 51196 / DSM 11244 / BCRC 80197 / JCM 7670 / NBRC 15755 / NCIMB 13165 / 161</strain>
    </source>
</reference>
<organism evidence="3 4">
    <name type="scientific">Acidobacterium capsulatum (strain ATCC 51196 / DSM 11244 / BCRC 80197 / JCM 7670 / NBRC 15755 / NCIMB 13165 / 161)</name>
    <dbReference type="NCBI Taxonomy" id="240015"/>
    <lineage>
        <taxon>Bacteria</taxon>
        <taxon>Pseudomonadati</taxon>
        <taxon>Acidobacteriota</taxon>
        <taxon>Terriglobia</taxon>
        <taxon>Terriglobales</taxon>
        <taxon>Acidobacteriaceae</taxon>
        <taxon>Acidobacterium</taxon>
    </lineage>
</organism>
<sequence length="376" mass="41764">MRVFGRAPSYNPGDDNIVRNYAVQLRKRLNLYFEREGSQESFRLEIPRGAYIPVFHARPSLAGPQPALAASAEETTPISPAPGSHPQVPPARKDWRMFLIGLLFASLLWGTCWLAYTSASSPPAPKVASRPLWATLFSRGHDTLIVPADAGVGILQNLSQQPASLTSYSNGEYLSSVRVKNADQGSIDDLRTQRYTSMVDLDITTRLSHLPEVIPDHLIIRYARDLRIDDLRGNNVILLGAIHTDPWINLLQANLNFKFVCDRRVNDCYILNTHPAPGERPLYRSNLKSPYRETYSVVALLPNLDHTGWILLIEGLDMAGTEAAANILMNDSAMRPVIQKAFTRNGKPRAFELLIQTGSLEAEALPAGIVAERFSQ</sequence>
<dbReference type="AlphaFoldDB" id="C1F732"/>
<evidence type="ECO:0000256" key="2">
    <source>
        <dbReference type="SAM" id="Phobius"/>
    </source>
</evidence>
<dbReference type="STRING" id="240015.ACP_3502"/>
<keyword evidence="2" id="KW-0812">Transmembrane</keyword>
<gene>
    <name evidence="3" type="ordered locus">ACP_3502</name>
</gene>
<evidence type="ECO:0000256" key="1">
    <source>
        <dbReference type="SAM" id="MobiDB-lite"/>
    </source>
</evidence>
<dbReference type="Proteomes" id="UP000002207">
    <property type="component" value="Chromosome"/>
</dbReference>
<dbReference type="eggNOG" id="COG3942">
    <property type="taxonomic scope" value="Bacteria"/>
</dbReference>
<keyword evidence="2" id="KW-1133">Transmembrane helix</keyword>
<keyword evidence="2" id="KW-0472">Membrane</keyword>